<dbReference type="Proteomes" id="UP000236732">
    <property type="component" value="Unassembled WGS sequence"/>
</dbReference>
<accession>A0A1H6ET51</accession>
<dbReference type="RefSeq" id="WP_103961162.1">
    <property type="nucleotide sequence ID" value="NZ_FNVT01000014.1"/>
</dbReference>
<feature type="region of interest" description="Disordered" evidence="1">
    <location>
        <begin position="1"/>
        <end position="20"/>
    </location>
</feature>
<name>A0A1H6ET51_9ACTN</name>
<evidence type="ECO:0000256" key="1">
    <source>
        <dbReference type="SAM" id="MobiDB-lite"/>
    </source>
</evidence>
<evidence type="ECO:0000313" key="3">
    <source>
        <dbReference type="Proteomes" id="UP000236732"/>
    </source>
</evidence>
<dbReference type="AlphaFoldDB" id="A0A1H6ET51"/>
<sequence>MTNTERRGGRTGGDDGFEQADRAREVFDAFRELTADAPDEPSLWFNRVRFPQAPPMAGVDLAFLGAEPCWAAWTRSATCFPVLA</sequence>
<dbReference type="OrthoDB" id="5169292at2"/>
<proteinExistence type="predicted"/>
<protein>
    <submittedName>
        <fullName evidence="2">Uncharacterized protein</fullName>
    </submittedName>
</protein>
<organism evidence="2 3">
    <name type="scientific">Nonomuraea solani</name>
    <dbReference type="NCBI Taxonomy" id="1144553"/>
    <lineage>
        <taxon>Bacteria</taxon>
        <taxon>Bacillati</taxon>
        <taxon>Actinomycetota</taxon>
        <taxon>Actinomycetes</taxon>
        <taxon>Streptosporangiales</taxon>
        <taxon>Streptosporangiaceae</taxon>
        <taxon>Nonomuraea</taxon>
    </lineage>
</organism>
<dbReference type="EMBL" id="FNVT01000014">
    <property type="protein sequence ID" value="SEH00009.1"/>
    <property type="molecule type" value="Genomic_DNA"/>
</dbReference>
<evidence type="ECO:0000313" key="2">
    <source>
        <dbReference type="EMBL" id="SEH00009.1"/>
    </source>
</evidence>
<keyword evidence="3" id="KW-1185">Reference proteome</keyword>
<gene>
    <name evidence="2" type="ORF">SAMN05444920_114285</name>
</gene>
<reference evidence="2 3" key="1">
    <citation type="submission" date="2016-10" db="EMBL/GenBank/DDBJ databases">
        <authorList>
            <person name="de Groot N.N."/>
        </authorList>
    </citation>
    <scope>NUCLEOTIDE SEQUENCE [LARGE SCALE GENOMIC DNA]</scope>
    <source>
        <strain evidence="2 3">CGMCC 4.7037</strain>
    </source>
</reference>